<feature type="transmembrane region" description="Helical" evidence="10">
    <location>
        <begin position="194"/>
        <end position="215"/>
    </location>
</feature>
<feature type="transmembrane region" description="Helical" evidence="10">
    <location>
        <begin position="168"/>
        <end position="188"/>
    </location>
</feature>
<evidence type="ECO:0000256" key="4">
    <source>
        <dbReference type="ARBA" id="ARBA00022475"/>
    </source>
</evidence>
<keyword evidence="3 10" id="KW-0813">Transport</keyword>
<evidence type="ECO:0000256" key="7">
    <source>
        <dbReference type="ARBA" id="ARBA00022737"/>
    </source>
</evidence>
<keyword evidence="7" id="KW-0677">Repeat</keyword>
<reference evidence="12 13" key="1">
    <citation type="submission" date="2018-02" db="EMBL/GenBank/DDBJ databases">
        <title>Draft genome of wild Prunus yedoensis var. nudiflora.</title>
        <authorList>
            <person name="Baek S."/>
            <person name="Kim J.-H."/>
            <person name="Choi K."/>
            <person name="Kim G.-B."/>
            <person name="Cho A."/>
            <person name="Jang H."/>
            <person name="Shin C.-H."/>
            <person name="Yu H.-J."/>
            <person name="Mun J.-H."/>
        </authorList>
    </citation>
    <scope>NUCLEOTIDE SEQUENCE [LARGE SCALE GENOMIC DNA]</scope>
    <source>
        <strain evidence="13">cv. Jeju island</strain>
        <tissue evidence="12">Leaf</tissue>
    </source>
</reference>
<dbReference type="GO" id="GO:0008515">
    <property type="term" value="F:sucrose transmembrane transporter activity"/>
    <property type="evidence" value="ECO:0007669"/>
    <property type="project" value="UniProtKB-ARBA"/>
</dbReference>
<evidence type="ECO:0000256" key="8">
    <source>
        <dbReference type="ARBA" id="ARBA00022989"/>
    </source>
</evidence>
<dbReference type="Pfam" id="PF03083">
    <property type="entry name" value="MtN3_slv"/>
    <property type="match status" value="2"/>
</dbReference>
<name>A0A314U969_PRUYE</name>
<dbReference type="OrthoDB" id="409725at2759"/>
<dbReference type="FunFam" id="1.20.1280.290:FF:000003">
    <property type="entry name" value="Bidirectional sugar transporter SWEET"/>
    <property type="match status" value="1"/>
</dbReference>
<comment type="function">
    <text evidence="10">Mediates both low-affinity uptake and efflux of sugar across the membrane.</text>
</comment>
<evidence type="ECO:0000313" key="13">
    <source>
        <dbReference type="Proteomes" id="UP000250321"/>
    </source>
</evidence>
<evidence type="ECO:0000256" key="11">
    <source>
        <dbReference type="SAM" id="MobiDB-lite"/>
    </source>
</evidence>
<dbReference type="FunFam" id="1.20.1280.290:FF:000001">
    <property type="entry name" value="Bidirectional sugar transporter SWEET"/>
    <property type="match status" value="1"/>
</dbReference>
<comment type="similarity">
    <text evidence="2 10">Belongs to the SWEET sugar transporter family.</text>
</comment>
<dbReference type="STRING" id="2094558.A0A314U969"/>
<keyword evidence="8 10" id="KW-1133">Transmembrane helix</keyword>
<comment type="caution">
    <text evidence="12">The sequence shown here is derived from an EMBL/GenBank/DDBJ whole genome shotgun (WGS) entry which is preliminary data.</text>
</comment>
<evidence type="ECO:0000256" key="3">
    <source>
        <dbReference type="ARBA" id="ARBA00022448"/>
    </source>
</evidence>
<feature type="transmembrane region" description="Helical" evidence="10">
    <location>
        <begin position="72"/>
        <end position="95"/>
    </location>
</feature>
<keyword evidence="13" id="KW-1185">Reference proteome</keyword>
<dbReference type="GO" id="GO:0005886">
    <property type="term" value="C:plasma membrane"/>
    <property type="evidence" value="ECO:0007669"/>
    <property type="project" value="UniProtKB-SubCell"/>
</dbReference>
<proteinExistence type="inferred from homology"/>
<accession>A0A314U969</accession>
<evidence type="ECO:0000256" key="9">
    <source>
        <dbReference type="ARBA" id="ARBA00023136"/>
    </source>
</evidence>
<feature type="transmembrane region" description="Helical" evidence="10">
    <location>
        <begin position="133"/>
        <end position="156"/>
    </location>
</feature>
<feature type="compositionally biased region" description="Basic and acidic residues" evidence="11">
    <location>
        <begin position="260"/>
        <end position="274"/>
    </location>
</feature>
<feature type="transmembrane region" description="Helical" evidence="10">
    <location>
        <begin position="12"/>
        <end position="37"/>
    </location>
</feature>
<gene>
    <name evidence="12" type="ORF">Pyn_19716</name>
</gene>
<dbReference type="EMBL" id="PJQY01003869">
    <property type="protein sequence ID" value="PQM33820.1"/>
    <property type="molecule type" value="Genomic_DNA"/>
</dbReference>
<keyword evidence="9 10" id="KW-0472">Membrane</keyword>
<dbReference type="GO" id="GO:0051119">
    <property type="term" value="F:sugar transmembrane transporter activity"/>
    <property type="evidence" value="ECO:0007669"/>
    <property type="project" value="InterPro"/>
</dbReference>
<sequence length="284" mass="31731">MGALADSHHPWAFTFGILGNVISFMVFLAPVPTFYGIYKKKSTQSFQSVPYVVALFSGMLWFYYALLKKNAMLLITINSFGTVIETIYIAMFIFYAPKDARKFTLKLFGFMNVGLFCSILVLSHFVVRSEYRVPVLGWINVAISVIVFAAPLSVVAQVIRTRSVEFMPFYLSFFLTLSAVMWFSYGLFLKDICIAIPNVLGFILGLLQMLLYAIYRNRKQVIIEDDEKKIPAAVAADQHVKNVVGLTTLATSEVHPVDPPPHDHHKSVEVDAGSHTHTAAVSCA</sequence>
<evidence type="ECO:0000256" key="1">
    <source>
        <dbReference type="ARBA" id="ARBA00004651"/>
    </source>
</evidence>
<keyword evidence="4" id="KW-1003">Cell membrane</keyword>
<comment type="subcellular location">
    <subcellularLocation>
        <location evidence="1 10">Cell membrane</location>
        <topology evidence="1 10">Multi-pass membrane protein</topology>
    </subcellularLocation>
</comment>
<feature type="region of interest" description="Disordered" evidence="11">
    <location>
        <begin position="254"/>
        <end position="275"/>
    </location>
</feature>
<evidence type="ECO:0000256" key="10">
    <source>
        <dbReference type="RuleBase" id="RU910715"/>
    </source>
</evidence>
<dbReference type="Gene3D" id="1.20.1280.290">
    <property type="match status" value="2"/>
</dbReference>
<evidence type="ECO:0000256" key="5">
    <source>
        <dbReference type="ARBA" id="ARBA00022597"/>
    </source>
</evidence>
<feature type="transmembrane region" description="Helical" evidence="10">
    <location>
        <begin position="49"/>
        <end position="66"/>
    </location>
</feature>
<keyword evidence="5 10" id="KW-0762">Sugar transport</keyword>
<dbReference type="Proteomes" id="UP000250321">
    <property type="component" value="Unassembled WGS sequence"/>
</dbReference>
<evidence type="ECO:0000256" key="6">
    <source>
        <dbReference type="ARBA" id="ARBA00022692"/>
    </source>
</evidence>
<evidence type="ECO:0000256" key="2">
    <source>
        <dbReference type="ARBA" id="ARBA00007809"/>
    </source>
</evidence>
<feature type="transmembrane region" description="Helical" evidence="10">
    <location>
        <begin position="107"/>
        <end position="127"/>
    </location>
</feature>
<organism evidence="12 13">
    <name type="scientific">Prunus yedoensis var. nudiflora</name>
    <dbReference type="NCBI Taxonomy" id="2094558"/>
    <lineage>
        <taxon>Eukaryota</taxon>
        <taxon>Viridiplantae</taxon>
        <taxon>Streptophyta</taxon>
        <taxon>Embryophyta</taxon>
        <taxon>Tracheophyta</taxon>
        <taxon>Spermatophyta</taxon>
        <taxon>Magnoliopsida</taxon>
        <taxon>eudicotyledons</taxon>
        <taxon>Gunneridae</taxon>
        <taxon>Pentapetalae</taxon>
        <taxon>rosids</taxon>
        <taxon>fabids</taxon>
        <taxon>Rosales</taxon>
        <taxon>Rosaceae</taxon>
        <taxon>Amygdaloideae</taxon>
        <taxon>Amygdaleae</taxon>
        <taxon>Prunus</taxon>
    </lineage>
</organism>
<dbReference type="InterPro" id="IPR004316">
    <property type="entry name" value="SWEET_rpt"/>
</dbReference>
<dbReference type="AlphaFoldDB" id="A0A314U969"/>
<keyword evidence="6 10" id="KW-0812">Transmembrane</keyword>
<evidence type="ECO:0000313" key="12">
    <source>
        <dbReference type="EMBL" id="PQM33820.1"/>
    </source>
</evidence>
<dbReference type="InterPro" id="IPR047664">
    <property type="entry name" value="SWEET"/>
</dbReference>
<protein>
    <recommendedName>
        <fullName evidence="10">Bidirectional sugar transporter SWEET</fullName>
    </recommendedName>
</protein>
<dbReference type="PANTHER" id="PTHR10791:SF222">
    <property type="entry name" value="BIDIRECTIONAL SUGAR TRANSPORTER SWEET15"/>
    <property type="match status" value="1"/>
</dbReference>
<dbReference type="PANTHER" id="PTHR10791">
    <property type="entry name" value="RAG1-ACTIVATING PROTEIN 1"/>
    <property type="match status" value="1"/>
</dbReference>